<dbReference type="Proteomes" id="UP000332933">
    <property type="component" value="Unassembled WGS sequence"/>
</dbReference>
<dbReference type="OrthoDB" id="70911at2759"/>
<organism evidence="2 3">
    <name type="scientific">Aphanomyces stellatus</name>
    <dbReference type="NCBI Taxonomy" id="120398"/>
    <lineage>
        <taxon>Eukaryota</taxon>
        <taxon>Sar</taxon>
        <taxon>Stramenopiles</taxon>
        <taxon>Oomycota</taxon>
        <taxon>Saprolegniomycetes</taxon>
        <taxon>Saprolegniales</taxon>
        <taxon>Verrucalvaceae</taxon>
        <taxon>Aphanomyces</taxon>
    </lineage>
</organism>
<protein>
    <submittedName>
        <fullName evidence="2">Aste57867_3958 protein</fullName>
    </submittedName>
</protein>
<dbReference type="AlphaFoldDB" id="A0A485KAP2"/>
<proteinExistence type="predicted"/>
<reference evidence="2 3" key="1">
    <citation type="submission" date="2019-03" db="EMBL/GenBank/DDBJ databases">
        <authorList>
            <person name="Gaulin E."/>
            <person name="Dumas B."/>
        </authorList>
    </citation>
    <scope>NUCLEOTIDE SEQUENCE [LARGE SCALE GENOMIC DNA]</scope>
    <source>
        <strain evidence="2">CBS 568.67</strain>
    </source>
</reference>
<accession>A0A485KAP2</accession>
<keyword evidence="3" id="KW-1185">Reference proteome</keyword>
<dbReference type="EMBL" id="CAADRA010000845">
    <property type="protein sequence ID" value="VFT81095.1"/>
    <property type="molecule type" value="Genomic_DNA"/>
</dbReference>
<name>A0A485KAP2_9STRA</name>
<reference evidence="1" key="2">
    <citation type="submission" date="2019-06" db="EMBL/GenBank/DDBJ databases">
        <title>Genomics analysis of Aphanomyces spp. identifies a new class of oomycete effector associated with host adaptation.</title>
        <authorList>
            <person name="Gaulin E."/>
        </authorList>
    </citation>
    <scope>NUCLEOTIDE SEQUENCE</scope>
    <source>
        <strain evidence="1">CBS 578.67</strain>
    </source>
</reference>
<gene>
    <name evidence="2" type="primary">Aste57867_3958</name>
    <name evidence="1" type="ORF">As57867_003947</name>
    <name evidence="2" type="ORF">ASTE57867_3958</name>
</gene>
<dbReference type="EMBL" id="VJMH01000845">
    <property type="protein sequence ID" value="KAF0714243.1"/>
    <property type="molecule type" value="Genomic_DNA"/>
</dbReference>
<evidence type="ECO:0000313" key="3">
    <source>
        <dbReference type="Proteomes" id="UP000332933"/>
    </source>
</evidence>
<evidence type="ECO:0000313" key="2">
    <source>
        <dbReference type="EMBL" id="VFT81095.1"/>
    </source>
</evidence>
<evidence type="ECO:0000313" key="1">
    <source>
        <dbReference type="EMBL" id="KAF0714243.1"/>
    </source>
</evidence>
<sequence>MDTFSVSMLNPTAALDEATRALGSFINLGSDQDTMDIMNDLMFMKKTFSIKPSVMVFTAPKEKNLDSICEEEE</sequence>